<feature type="domain" description="N-acetyltransferase" evidence="1">
    <location>
        <begin position="11"/>
        <end position="173"/>
    </location>
</feature>
<reference evidence="2 3" key="1">
    <citation type="submission" date="2021-01" db="EMBL/GenBank/DDBJ databases">
        <title>Genome sequence of Shewanella schlegeliana JCM 11561.</title>
        <authorList>
            <person name="Zhang H."/>
            <person name="Li C."/>
        </authorList>
    </citation>
    <scope>NUCLEOTIDE SEQUENCE [LARGE SCALE GENOMIC DNA]</scope>
    <source>
        <strain evidence="2 3">JCM 11561</strain>
    </source>
</reference>
<dbReference type="PANTHER" id="PTHR43792">
    <property type="entry name" value="GNAT FAMILY, PUTATIVE (AFU_ORTHOLOGUE AFUA_3G00765)-RELATED-RELATED"/>
    <property type="match status" value="1"/>
</dbReference>
<sequence length="174" mass="20179">MSKLITETQRLIIREFNLDDVQAVYDFNADERVNRYTGDAGVVQSLADAERIIRDIWLTEYLQFGYARWAVVLKESNQVIGFCGFKNDYRINETDIGYRLSPEHWGKGYATEANKACIEYAKAKMDLDYIVGDVVEQNQASVNVLLKLGMKFNKRFDDLGFKIIRYDMYLKAKS</sequence>
<dbReference type="EMBL" id="JAESVD010000011">
    <property type="protein sequence ID" value="MBL4914900.1"/>
    <property type="molecule type" value="Genomic_DNA"/>
</dbReference>
<keyword evidence="3" id="KW-1185">Reference proteome</keyword>
<protein>
    <submittedName>
        <fullName evidence="2">GNAT family N-acetyltransferase</fullName>
    </submittedName>
</protein>
<dbReference type="CDD" id="cd04301">
    <property type="entry name" value="NAT_SF"/>
    <property type="match status" value="1"/>
</dbReference>
<dbReference type="InterPro" id="IPR051531">
    <property type="entry name" value="N-acetyltransferase"/>
</dbReference>
<accession>A0ABS1T3T2</accession>
<dbReference type="Proteomes" id="UP000604898">
    <property type="component" value="Unassembled WGS sequence"/>
</dbReference>
<gene>
    <name evidence="2" type="ORF">JMA39_17495</name>
</gene>
<dbReference type="RefSeq" id="WP_202723169.1">
    <property type="nucleotide sequence ID" value="NZ_BPEX01000007.1"/>
</dbReference>
<organism evidence="2 3">
    <name type="scientific">Shewanella schlegeliana</name>
    <dbReference type="NCBI Taxonomy" id="190308"/>
    <lineage>
        <taxon>Bacteria</taxon>
        <taxon>Pseudomonadati</taxon>
        <taxon>Pseudomonadota</taxon>
        <taxon>Gammaproteobacteria</taxon>
        <taxon>Alteromonadales</taxon>
        <taxon>Shewanellaceae</taxon>
        <taxon>Shewanella</taxon>
    </lineage>
</organism>
<proteinExistence type="predicted"/>
<dbReference type="SUPFAM" id="SSF55729">
    <property type="entry name" value="Acyl-CoA N-acyltransferases (Nat)"/>
    <property type="match status" value="1"/>
</dbReference>
<dbReference type="PANTHER" id="PTHR43792:SF1">
    <property type="entry name" value="N-ACETYLTRANSFERASE DOMAIN-CONTAINING PROTEIN"/>
    <property type="match status" value="1"/>
</dbReference>
<dbReference type="PROSITE" id="PS51186">
    <property type="entry name" value="GNAT"/>
    <property type="match status" value="1"/>
</dbReference>
<evidence type="ECO:0000313" key="3">
    <source>
        <dbReference type="Proteomes" id="UP000604898"/>
    </source>
</evidence>
<dbReference type="Pfam" id="PF13302">
    <property type="entry name" value="Acetyltransf_3"/>
    <property type="match status" value="1"/>
</dbReference>
<name>A0ABS1T3T2_9GAMM</name>
<evidence type="ECO:0000313" key="2">
    <source>
        <dbReference type="EMBL" id="MBL4914900.1"/>
    </source>
</evidence>
<evidence type="ECO:0000259" key="1">
    <source>
        <dbReference type="PROSITE" id="PS51186"/>
    </source>
</evidence>
<comment type="caution">
    <text evidence="2">The sequence shown here is derived from an EMBL/GenBank/DDBJ whole genome shotgun (WGS) entry which is preliminary data.</text>
</comment>
<dbReference type="Gene3D" id="3.40.630.30">
    <property type="match status" value="1"/>
</dbReference>
<dbReference type="InterPro" id="IPR016181">
    <property type="entry name" value="Acyl_CoA_acyltransferase"/>
</dbReference>
<dbReference type="InterPro" id="IPR000182">
    <property type="entry name" value="GNAT_dom"/>
</dbReference>